<organism evidence="7 8">
    <name type="scientific">Rhizobium tubonense</name>
    <dbReference type="NCBI Taxonomy" id="484088"/>
    <lineage>
        <taxon>Bacteria</taxon>
        <taxon>Pseudomonadati</taxon>
        <taxon>Pseudomonadota</taxon>
        <taxon>Alphaproteobacteria</taxon>
        <taxon>Hyphomicrobiales</taxon>
        <taxon>Rhizobiaceae</taxon>
        <taxon>Rhizobium/Agrobacterium group</taxon>
        <taxon>Rhizobium</taxon>
    </lineage>
</organism>
<feature type="transmembrane region" description="Helical" evidence="5">
    <location>
        <begin position="76"/>
        <end position="100"/>
    </location>
</feature>
<keyword evidence="2 5" id="KW-0812">Transmembrane</keyword>
<protein>
    <submittedName>
        <fullName evidence="7">NnrU family protein</fullName>
    </submittedName>
</protein>
<feature type="transmembrane region" description="Helical" evidence="5">
    <location>
        <begin position="112"/>
        <end position="142"/>
    </location>
</feature>
<dbReference type="Proteomes" id="UP000248925">
    <property type="component" value="Unassembled WGS sequence"/>
</dbReference>
<evidence type="ECO:0000256" key="5">
    <source>
        <dbReference type="SAM" id="Phobius"/>
    </source>
</evidence>
<evidence type="ECO:0000256" key="2">
    <source>
        <dbReference type="ARBA" id="ARBA00022692"/>
    </source>
</evidence>
<feature type="domain" description="NnrU" evidence="6">
    <location>
        <begin position="4"/>
        <end position="191"/>
    </location>
</feature>
<evidence type="ECO:0000313" key="8">
    <source>
        <dbReference type="Proteomes" id="UP000248925"/>
    </source>
</evidence>
<proteinExistence type="predicted"/>
<dbReference type="AlphaFoldDB" id="A0A2W4CLU5"/>
<keyword evidence="8" id="KW-1185">Reference proteome</keyword>
<name>A0A2W4CLU5_9HYPH</name>
<evidence type="ECO:0000313" key="7">
    <source>
        <dbReference type="EMBL" id="PZM13867.1"/>
    </source>
</evidence>
<dbReference type="OrthoDB" id="5293641at2"/>
<evidence type="ECO:0000256" key="4">
    <source>
        <dbReference type="ARBA" id="ARBA00023136"/>
    </source>
</evidence>
<comment type="subcellular location">
    <subcellularLocation>
        <location evidence="1">Membrane</location>
        <topology evidence="1">Multi-pass membrane protein</topology>
    </subcellularLocation>
</comment>
<dbReference type="GO" id="GO:0016020">
    <property type="term" value="C:membrane"/>
    <property type="evidence" value="ECO:0007669"/>
    <property type="project" value="UniProtKB-SubCell"/>
</dbReference>
<dbReference type="EMBL" id="PCDP01000035">
    <property type="protein sequence ID" value="PZM13867.1"/>
    <property type="molecule type" value="Genomic_DNA"/>
</dbReference>
<dbReference type="RefSeq" id="WP_111160718.1">
    <property type="nucleotide sequence ID" value="NZ_PCDP01000035.1"/>
</dbReference>
<keyword evidence="4 5" id="KW-0472">Membrane</keyword>
<comment type="caution">
    <text evidence="7">The sequence shown here is derived from an EMBL/GenBank/DDBJ whole genome shotgun (WGS) entry which is preliminary data.</text>
</comment>
<dbReference type="Pfam" id="PF07298">
    <property type="entry name" value="NnrU"/>
    <property type="match status" value="1"/>
</dbReference>
<evidence type="ECO:0000256" key="3">
    <source>
        <dbReference type="ARBA" id="ARBA00022989"/>
    </source>
</evidence>
<accession>A0A2W4CLU5</accession>
<gene>
    <name evidence="7" type="ORF">CPY51_13465</name>
</gene>
<reference evidence="7 8" key="1">
    <citation type="journal article" date="2018" name="Sci. Rep.">
        <title>Rhizobium tumorigenes sp. nov., a novel plant tumorigenic bacterium isolated from cane gall tumors on thornless blackberry.</title>
        <authorList>
            <person name="Kuzmanovi N."/>
            <person name="Smalla K."/>
            <person name="Gronow S."/>
            <person name="PuBawska J."/>
        </authorList>
    </citation>
    <scope>NUCLEOTIDE SEQUENCE [LARGE SCALE GENOMIC DNA]</scope>
    <source>
        <strain evidence="7 8">CCBAU 85046</strain>
    </source>
</reference>
<evidence type="ECO:0000259" key="6">
    <source>
        <dbReference type="Pfam" id="PF07298"/>
    </source>
</evidence>
<dbReference type="InterPro" id="IPR009915">
    <property type="entry name" value="NnrU_dom"/>
</dbReference>
<sequence length="195" mass="21198">MALLVVGIILFLGIHLIRTFAPGFRQSMISRLGKSGWMAAYSVASIVALVFLAYAFSVARTQTTVLYSPPGWASHITIALMLLASICLTASLLPAGHIAAKTKHPMVLSVKIWALAHLIANGDSASVLLFVSFLAWGVILRISLKRRARAGEINTRPFVSAKYDLYAVVLGFVLWGLIIWKLHEWIIGVSPLAMA</sequence>
<feature type="transmembrane region" description="Helical" evidence="5">
    <location>
        <begin position="35"/>
        <end position="56"/>
    </location>
</feature>
<evidence type="ECO:0000256" key="1">
    <source>
        <dbReference type="ARBA" id="ARBA00004141"/>
    </source>
</evidence>
<feature type="transmembrane region" description="Helical" evidence="5">
    <location>
        <begin position="163"/>
        <end position="182"/>
    </location>
</feature>
<keyword evidence="3 5" id="KW-1133">Transmembrane helix</keyword>